<dbReference type="InterPro" id="IPR027417">
    <property type="entry name" value="P-loop_NTPase"/>
</dbReference>
<dbReference type="EMBL" id="JAHCVI010000001">
    <property type="protein sequence ID" value="KAG7294571.1"/>
    <property type="molecule type" value="Genomic_DNA"/>
</dbReference>
<dbReference type="InterPro" id="IPR040632">
    <property type="entry name" value="Sulfotransfer_4"/>
</dbReference>
<keyword evidence="1" id="KW-1133">Transmembrane helix</keyword>
<evidence type="ECO:0000256" key="1">
    <source>
        <dbReference type="SAM" id="Phobius"/>
    </source>
</evidence>
<accession>A0AAD4I4B0</accession>
<dbReference type="Proteomes" id="UP001197093">
    <property type="component" value="Unassembled WGS sequence"/>
</dbReference>
<evidence type="ECO:0008006" key="4">
    <source>
        <dbReference type="Google" id="ProtNLM"/>
    </source>
</evidence>
<proteinExistence type="predicted"/>
<keyword evidence="3" id="KW-1185">Reference proteome</keyword>
<keyword evidence="1" id="KW-0812">Transmembrane</keyword>
<dbReference type="PANTHER" id="PTHR36978:SF8">
    <property type="entry name" value="NAD DEPENDENT EPIMERASE_DEHYDRATASE"/>
    <property type="match status" value="1"/>
</dbReference>
<name>A0AAD4I4B0_9PEZI</name>
<organism evidence="2 3">
    <name type="scientific">Staphylotrichum longicolle</name>
    <dbReference type="NCBI Taxonomy" id="669026"/>
    <lineage>
        <taxon>Eukaryota</taxon>
        <taxon>Fungi</taxon>
        <taxon>Dikarya</taxon>
        <taxon>Ascomycota</taxon>
        <taxon>Pezizomycotina</taxon>
        <taxon>Sordariomycetes</taxon>
        <taxon>Sordariomycetidae</taxon>
        <taxon>Sordariales</taxon>
        <taxon>Chaetomiaceae</taxon>
        <taxon>Staphylotrichum</taxon>
    </lineage>
</organism>
<gene>
    <name evidence="2" type="ORF">NEMBOFW57_004647</name>
</gene>
<dbReference type="Pfam" id="PF17784">
    <property type="entry name" value="Sulfotransfer_4"/>
    <property type="match status" value="1"/>
</dbReference>
<protein>
    <recommendedName>
        <fullName evidence="4">P-loop containing nucleoside triphosphate hydrolase protein</fullName>
    </recommendedName>
</protein>
<sequence length="313" mass="35730">MARKSSSPTQSASPTPLTTLLKINPLPYLAFSIPLHSPVWHLVERLYALPSPPAPRKRTQPMQVLCVGLPRTGTESLQQALLHLGYDHTYHGWDIVYDDEVHSPGWAGRRKGAVITAAEFDELLGHSVAVTDAAASVFAAEMIAAYPEAKVVLNMRRDLDAWETSLDKTLVHANESWGFWIASWLDRECFWAWHVYERFLWPLLFRAGDGDMKRAIRGNARWVQREHCNMIRGLVHKDRLLEWYIEDGWEPLCKFLDKPVPKVEFPHANAAKSGWKTREEQCNKRWVERALGNLILLGLGLVVSIVVARMYLF</sequence>
<dbReference type="SUPFAM" id="SSF52540">
    <property type="entry name" value="P-loop containing nucleoside triphosphate hydrolases"/>
    <property type="match status" value="1"/>
</dbReference>
<feature type="transmembrane region" description="Helical" evidence="1">
    <location>
        <begin position="294"/>
        <end position="312"/>
    </location>
</feature>
<dbReference type="Gene3D" id="3.40.50.300">
    <property type="entry name" value="P-loop containing nucleotide triphosphate hydrolases"/>
    <property type="match status" value="1"/>
</dbReference>
<dbReference type="AlphaFoldDB" id="A0AAD4I4B0"/>
<comment type="caution">
    <text evidence="2">The sequence shown here is derived from an EMBL/GenBank/DDBJ whole genome shotgun (WGS) entry which is preliminary data.</text>
</comment>
<dbReference type="PANTHER" id="PTHR36978">
    <property type="entry name" value="P-LOOP CONTAINING NUCLEOTIDE TRIPHOSPHATE HYDROLASE"/>
    <property type="match status" value="1"/>
</dbReference>
<reference evidence="2" key="1">
    <citation type="submission" date="2023-02" db="EMBL/GenBank/DDBJ databases">
        <authorList>
            <person name="Palmer J.M."/>
        </authorList>
    </citation>
    <scope>NUCLEOTIDE SEQUENCE</scope>
    <source>
        <strain evidence="2">FW57</strain>
    </source>
</reference>
<keyword evidence="1" id="KW-0472">Membrane</keyword>
<evidence type="ECO:0000313" key="3">
    <source>
        <dbReference type="Proteomes" id="UP001197093"/>
    </source>
</evidence>
<evidence type="ECO:0000313" key="2">
    <source>
        <dbReference type="EMBL" id="KAG7294571.1"/>
    </source>
</evidence>